<keyword evidence="2" id="KW-0812">Transmembrane</keyword>
<feature type="compositionally biased region" description="Basic and acidic residues" evidence="1">
    <location>
        <begin position="1"/>
        <end position="10"/>
    </location>
</feature>
<protein>
    <submittedName>
        <fullName evidence="3">Uncharacterized protein</fullName>
    </submittedName>
</protein>
<reference evidence="3 4" key="1">
    <citation type="submission" date="2016-11" db="EMBL/GenBank/DDBJ databases">
        <authorList>
            <person name="Jaros S."/>
            <person name="Januszkiewicz K."/>
            <person name="Wedrychowicz H."/>
        </authorList>
    </citation>
    <scope>NUCLEOTIDE SEQUENCE [LARGE SCALE GENOMIC DNA]</scope>
    <source>
        <strain evidence="3 4">GAS242</strain>
    </source>
</reference>
<dbReference type="AlphaFoldDB" id="A0A1M5RRS4"/>
<gene>
    <name evidence="3" type="ORF">SAMN05444169_6721</name>
</gene>
<organism evidence="3 4">
    <name type="scientific">Bradyrhizobium erythrophlei</name>
    <dbReference type="NCBI Taxonomy" id="1437360"/>
    <lineage>
        <taxon>Bacteria</taxon>
        <taxon>Pseudomonadati</taxon>
        <taxon>Pseudomonadota</taxon>
        <taxon>Alphaproteobacteria</taxon>
        <taxon>Hyphomicrobiales</taxon>
        <taxon>Nitrobacteraceae</taxon>
        <taxon>Bradyrhizobium</taxon>
    </lineage>
</organism>
<keyword evidence="2" id="KW-0472">Membrane</keyword>
<accession>A0A1M5RRS4</accession>
<evidence type="ECO:0000256" key="2">
    <source>
        <dbReference type="SAM" id="Phobius"/>
    </source>
</evidence>
<dbReference type="EMBL" id="LT670818">
    <property type="protein sequence ID" value="SHH28900.1"/>
    <property type="molecule type" value="Genomic_DNA"/>
</dbReference>
<evidence type="ECO:0000313" key="4">
    <source>
        <dbReference type="Proteomes" id="UP000190675"/>
    </source>
</evidence>
<evidence type="ECO:0000256" key="1">
    <source>
        <dbReference type="SAM" id="MobiDB-lite"/>
    </source>
</evidence>
<dbReference type="RefSeq" id="WP_244567663.1">
    <property type="nucleotide sequence ID" value="NZ_LT670818.1"/>
</dbReference>
<proteinExistence type="predicted"/>
<feature type="region of interest" description="Disordered" evidence="1">
    <location>
        <begin position="1"/>
        <end position="27"/>
    </location>
</feature>
<feature type="region of interest" description="Disordered" evidence="1">
    <location>
        <begin position="163"/>
        <end position="221"/>
    </location>
</feature>
<evidence type="ECO:0000313" key="3">
    <source>
        <dbReference type="EMBL" id="SHH28900.1"/>
    </source>
</evidence>
<keyword evidence="2" id="KW-1133">Transmembrane helix</keyword>
<name>A0A1M5RRS4_9BRAD</name>
<feature type="compositionally biased region" description="Low complexity" evidence="1">
    <location>
        <begin position="191"/>
        <end position="202"/>
    </location>
</feature>
<dbReference type="Proteomes" id="UP000190675">
    <property type="component" value="Chromosome I"/>
</dbReference>
<feature type="compositionally biased region" description="Basic residues" evidence="1">
    <location>
        <begin position="175"/>
        <end position="184"/>
    </location>
</feature>
<feature type="transmembrane region" description="Helical" evidence="2">
    <location>
        <begin position="36"/>
        <end position="55"/>
    </location>
</feature>
<sequence length="221" mass="23496">MDETPEKEPQAEAVNKATQLDQQPVVPSRRSSRMRAIVVCSLALVVSGAVAIYTLPEFNIALPNFSSFAELFPRAAAPAPLPDPVTVALKDIQSSQQKNADTIQENGNVLRQNTAVLQQGAATLESLRQGFTAQQTNLKTISNQLSSLIARVDSLQNAVTPLTTSSIPQPAPRGRLARTLRKTTSRLPNERVGPVGPVSVRGAPLNPAPVSGSGRDRFSAG</sequence>